<dbReference type="EMBL" id="QGNW01001066">
    <property type="protein sequence ID" value="RVW57113.1"/>
    <property type="molecule type" value="Genomic_DNA"/>
</dbReference>
<evidence type="ECO:0000259" key="1">
    <source>
        <dbReference type="Pfam" id="PF14244"/>
    </source>
</evidence>
<organism evidence="2 3">
    <name type="scientific">Vitis vinifera</name>
    <name type="common">Grape</name>
    <dbReference type="NCBI Taxonomy" id="29760"/>
    <lineage>
        <taxon>Eukaryota</taxon>
        <taxon>Viridiplantae</taxon>
        <taxon>Streptophyta</taxon>
        <taxon>Embryophyta</taxon>
        <taxon>Tracheophyta</taxon>
        <taxon>Spermatophyta</taxon>
        <taxon>Magnoliopsida</taxon>
        <taxon>eudicotyledons</taxon>
        <taxon>Gunneridae</taxon>
        <taxon>Pentapetalae</taxon>
        <taxon>rosids</taxon>
        <taxon>Vitales</taxon>
        <taxon>Vitaceae</taxon>
        <taxon>Viteae</taxon>
        <taxon>Vitis</taxon>
    </lineage>
</organism>
<reference evidence="2 3" key="1">
    <citation type="journal article" date="2018" name="PLoS Genet.">
        <title>Population sequencing reveals clonal diversity and ancestral inbreeding in the grapevine cultivar Chardonnay.</title>
        <authorList>
            <person name="Roach M.J."/>
            <person name="Johnson D.L."/>
            <person name="Bohlmann J."/>
            <person name="van Vuuren H.J."/>
            <person name="Jones S.J."/>
            <person name="Pretorius I.S."/>
            <person name="Schmidt S.A."/>
            <person name="Borneman A.R."/>
        </authorList>
    </citation>
    <scope>NUCLEOTIDE SEQUENCE [LARGE SCALE GENOMIC DNA]</scope>
    <source>
        <strain evidence="3">cv. Chardonnay</strain>
        <tissue evidence="2">Leaf</tissue>
    </source>
</reference>
<proteinExistence type="predicted"/>
<feature type="domain" description="Retrotransposon Copia-like N-terminal" evidence="1">
    <location>
        <begin position="15"/>
        <end position="53"/>
    </location>
</feature>
<dbReference type="AlphaFoldDB" id="A0A438FAW5"/>
<dbReference type="Pfam" id="PF14244">
    <property type="entry name" value="Retrotran_gag_3"/>
    <property type="match status" value="1"/>
</dbReference>
<dbReference type="Proteomes" id="UP000288805">
    <property type="component" value="Unassembled WGS sequence"/>
</dbReference>
<dbReference type="InterPro" id="IPR029472">
    <property type="entry name" value="Copia-like_N"/>
</dbReference>
<dbReference type="PANTHER" id="PTHR37610">
    <property type="entry name" value="CCHC-TYPE DOMAIN-CONTAINING PROTEIN"/>
    <property type="match status" value="1"/>
</dbReference>
<gene>
    <name evidence="2" type="ORF">CK203_091670</name>
</gene>
<dbReference type="PANTHER" id="PTHR37610:SF40">
    <property type="entry name" value="OS01G0909600 PROTEIN"/>
    <property type="match status" value="1"/>
</dbReference>
<evidence type="ECO:0000313" key="3">
    <source>
        <dbReference type="Proteomes" id="UP000288805"/>
    </source>
</evidence>
<protein>
    <recommendedName>
        <fullName evidence="1">Retrotransposon Copia-like N-terminal domain-containing protein</fullName>
    </recommendedName>
</protein>
<evidence type="ECO:0000313" key="2">
    <source>
        <dbReference type="EMBL" id="RVW57113.1"/>
    </source>
</evidence>
<accession>A0A438FAW5</accession>
<comment type="caution">
    <text evidence="2">The sequence shown here is derived from an EMBL/GenBank/DDBJ whole genome shotgun (WGS) entry which is preliminary data.</text>
</comment>
<name>A0A438FAW5_VITVI</name>
<sequence length="121" mass="13989">MYITAELAIHSYEMNPTLQITTSKLNGNNFMEWSQSAQIFVKYKSKMKYILGTSPQSSGDGPKYENWKVESSKVMSYLLHSMQLEISKTYLLLTIAKEIWEGVTLSYSKRGITDRLYDLKK</sequence>